<dbReference type="InterPro" id="IPR035892">
    <property type="entry name" value="C2_domain_sf"/>
</dbReference>
<dbReference type="Proteomes" id="UP000789901">
    <property type="component" value="Unassembled WGS sequence"/>
</dbReference>
<evidence type="ECO:0000313" key="2">
    <source>
        <dbReference type="EMBL" id="CAG8556894.1"/>
    </source>
</evidence>
<dbReference type="Pfam" id="PF00168">
    <property type="entry name" value="C2"/>
    <property type="match status" value="2"/>
</dbReference>
<proteinExistence type="predicted"/>
<sequence length="878" mass="103564">MAKWFPRGDYFYIKSATSPSGTSSILSTKNLVIDIERDFFMGRSVVNGAAKVIISQQKSTIKHDGYQLWHYEDGFLVNKKTTLCLEVELRSRLILHHRRSAGQSAKRKWVITKEGHISLKDTKFVLEVKDKNVILADISSKRFKNTLTSQFTILPLHPLIPYWCSVVRLELICANALRNIDCNIGKCDPFVRVFHVNNNKEIIAQTKAVKNDDFNAVWNEVHYLTVKYIEVSFGVFMRALQMVLTRDWSELSIQGQIHYKAKFFPLQPFPRPTPDFLDNIKENPFDYSTFYILITLQAPNGGFSPSNTLANLFGYDSQDHLLKLYKSQCCEERILMINPTIWITSMILWFLHLLLKEYRNEWCGIYKRAEKFIIKEINDLEIEETIFATGRKAICERFDIGEPETILITHVRRILKYQENTGAYPLTDNLAKFLRYENAEKFQITFNEYKKSHSRSQKISKINLNIWSTIMVLYFYRCIAIDHKKEWCPAYERSYKWLRTQLNCNESLEKGCFQIVKSFIKKDYDLKNDVLEMDCTFEEEIAMTIVSIKQSQKDQGIEVQKPYGIARIEIVCPTNLGQADSWLTDPYDRISDLATSWVYSDLRVIYNNCNPICEQVFYIPVYDIHKNFNLQIFNYNAFLKVTLLGFFIFDLEFKELPNGSYEVKKLKVDVNLTYEGSNRGKLSFFLTDILARLFNFFSKKELIKIFSDFVQKDERVRSLDHKIWGTVLVTSFFKVLLWSERYEWMNVYNRTESWLSENVTNSEIEERLYNYSNKFVIRHFKVTQWVDENRRCSSLLDAIIQGKRESVVFGTPKVYAAIYTKCWEHEQYLRPTIQDVYKALNNITYNDITEKFEVKYDMNHRPDILRYYVECAMKQLKN</sequence>
<dbReference type="InterPro" id="IPR035992">
    <property type="entry name" value="Ricin_B-like_lectins"/>
</dbReference>
<dbReference type="Gene3D" id="2.80.10.50">
    <property type="match status" value="1"/>
</dbReference>
<dbReference type="InterPro" id="IPR000008">
    <property type="entry name" value="C2_dom"/>
</dbReference>
<name>A0ABN7UEX2_GIGMA</name>
<feature type="domain" description="C2" evidence="1">
    <location>
        <begin position="166"/>
        <end position="260"/>
    </location>
</feature>
<dbReference type="EMBL" id="CAJVQB010001951">
    <property type="protein sequence ID" value="CAG8556894.1"/>
    <property type="molecule type" value="Genomic_DNA"/>
</dbReference>
<evidence type="ECO:0000313" key="3">
    <source>
        <dbReference type="Proteomes" id="UP000789901"/>
    </source>
</evidence>
<dbReference type="SUPFAM" id="SSF50370">
    <property type="entry name" value="Ricin B-like lectins"/>
    <property type="match status" value="1"/>
</dbReference>
<evidence type="ECO:0000259" key="1">
    <source>
        <dbReference type="SMART" id="SM00239"/>
    </source>
</evidence>
<protein>
    <submittedName>
        <fullName evidence="2">8719_t:CDS:1</fullName>
    </submittedName>
</protein>
<dbReference type="Gene3D" id="2.60.40.150">
    <property type="entry name" value="C2 domain"/>
    <property type="match status" value="2"/>
</dbReference>
<gene>
    <name evidence="2" type="ORF">GMARGA_LOCUS4828</name>
</gene>
<reference evidence="2 3" key="1">
    <citation type="submission" date="2021-06" db="EMBL/GenBank/DDBJ databases">
        <authorList>
            <person name="Kallberg Y."/>
            <person name="Tangrot J."/>
            <person name="Rosling A."/>
        </authorList>
    </citation>
    <scope>NUCLEOTIDE SEQUENCE [LARGE SCALE GENOMIC DNA]</scope>
    <source>
        <strain evidence="2 3">120-4 pot B 10/14</strain>
    </source>
</reference>
<accession>A0ABN7UEX2</accession>
<dbReference type="SUPFAM" id="SSF49562">
    <property type="entry name" value="C2 domain (Calcium/lipid-binding domain, CaLB)"/>
    <property type="match status" value="2"/>
</dbReference>
<feature type="domain" description="C2" evidence="1">
    <location>
        <begin position="565"/>
        <end position="665"/>
    </location>
</feature>
<keyword evidence="3" id="KW-1185">Reference proteome</keyword>
<dbReference type="SMART" id="SM00239">
    <property type="entry name" value="C2"/>
    <property type="match status" value="2"/>
</dbReference>
<comment type="caution">
    <text evidence="2">The sequence shown here is derived from an EMBL/GenBank/DDBJ whole genome shotgun (WGS) entry which is preliminary data.</text>
</comment>
<organism evidence="2 3">
    <name type="scientific">Gigaspora margarita</name>
    <dbReference type="NCBI Taxonomy" id="4874"/>
    <lineage>
        <taxon>Eukaryota</taxon>
        <taxon>Fungi</taxon>
        <taxon>Fungi incertae sedis</taxon>
        <taxon>Mucoromycota</taxon>
        <taxon>Glomeromycotina</taxon>
        <taxon>Glomeromycetes</taxon>
        <taxon>Diversisporales</taxon>
        <taxon>Gigasporaceae</taxon>
        <taxon>Gigaspora</taxon>
    </lineage>
</organism>